<dbReference type="PANTHER" id="PTHR33332">
    <property type="entry name" value="REVERSE TRANSCRIPTASE DOMAIN-CONTAINING PROTEIN"/>
    <property type="match status" value="1"/>
</dbReference>
<dbReference type="PROSITE" id="PS50878">
    <property type="entry name" value="RT_POL"/>
    <property type="match status" value="1"/>
</dbReference>
<keyword evidence="3" id="KW-1185">Reference proteome</keyword>
<dbReference type="Pfam" id="PF00078">
    <property type="entry name" value="RVT_1"/>
    <property type="match status" value="1"/>
</dbReference>
<dbReference type="InterPro" id="IPR000477">
    <property type="entry name" value="RT_dom"/>
</dbReference>
<accession>A0AAN7S4T0</accession>
<reference evidence="2 3" key="1">
    <citation type="journal article" date="2023" name="J. Hered.">
        <title>Chromosome-level genome of the wood stork (Mycteria americana) provides insight into avian chromosome evolution.</title>
        <authorList>
            <person name="Flamio R. Jr."/>
            <person name="Ramstad K.M."/>
        </authorList>
    </citation>
    <scope>NUCLEOTIDE SEQUENCE [LARGE SCALE GENOMIC DNA]</scope>
    <source>
        <strain evidence="2">JAX WOST 10</strain>
    </source>
</reference>
<feature type="domain" description="Reverse transcriptase" evidence="1">
    <location>
        <begin position="34"/>
        <end position="248"/>
    </location>
</feature>
<evidence type="ECO:0000313" key="2">
    <source>
        <dbReference type="EMBL" id="KAK4828575.1"/>
    </source>
</evidence>
<dbReference type="Proteomes" id="UP001333110">
    <property type="component" value="Unassembled WGS sequence"/>
</dbReference>
<dbReference type="AlphaFoldDB" id="A0AAN7S4T0"/>
<comment type="caution">
    <text evidence="2">The sequence shown here is derived from an EMBL/GenBank/DDBJ whole genome shotgun (WGS) entry which is preliminary data.</text>
</comment>
<proteinExistence type="predicted"/>
<evidence type="ECO:0000313" key="3">
    <source>
        <dbReference type="Proteomes" id="UP001333110"/>
    </source>
</evidence>
<name>A0AAN7S4T0_MYCAM</name>
<evidence type="ECO:0000259" key="1">
    <source>
        <dbReference type="PROSITE" id="PS50878"/>
    </source>
</evidence>
<sequence>MTSTESANFLTILDALRAKSKPNGGYLLSMIFEKSWQSGEVPGDWKKGNIALIFKKGRKEDAFYRETTALLTSMPGKIVEQILLKAMLRHMEYREVIRDSQIQDSQIQDSQHSFTKGKPCLTKLVAFCDEVTTSVDKERAMYVVCLVFYKAFNTVPHNILLSKLERDVFDGWTVWWMRNWLDGCIQRVVANSSMSRWGSLTSRVPQGSILEPVLFNIFINDTASGIECTLSKFADDTKLSGAVDTPEG</sequence>
<organism evidence="2 3">
    <name type="scientific">Mycteria americana</name>
    <name type="common">Wood stork</name>
    <dbReference type="NCBI Taxonomy" id="33587"/>
    <lineage>
        <taxon>Eukaryota</taxon>
        <taxon>Metazoa</taxon>
        <taxon>Chordata</taxon>
        <taxon>Craniata</taxon>
        <taxon>Vertebrata</taxon>
        <taxon>Euteleostomi</taxon>
        <taxon>Archelosauria</taxon>
        <taxon>Archosauria</taxon>
        <taxon>Dinosauria</taxon>
        <taxon>Saurischia</taxon>
        <taxon>Theropoda</taxon>
        <taxon>Coelurosauria</taxon>
        <taxon>Aves</taxon>
        <taxon>Neognathae</taxon>
        <taxon>Neoaves</taxon>
        <taxon>Aequornithes</taxon>
        <taxon>Ciconiiformes</taxon>
        <taxon>Ciconiidae</taxon>
        <taxon>Mycteria</taxon>
    </lineage>
</organism>
<protein>
    <recommendedName>
        <fullName evidence="1">Reverse transcriptase domain-containing protein</fullName>
    </recommendedName>
</protein>
<gene>
    <name evidence="2" type="ORF">QYF61_027665</name>
</gene>
<dbReference type="EMBL" id="JAUNZN010000002">
    <property type="protein sequence ID" value="KAK4828575.1"/>
    <property type="molecule type" value="Genomic_DNA"/>
</dbReference>